<evidence type="ECO:0000313" key="3">
    <source>
        <dbReference type="EMBL" id="MFC7303985.1"/>
    </source>
</evidence>
<feature type="transmembrane region" description="Helical" evidence="2">
    <location>
        <begin position="253"/>
        <end position="270"/>
    </location>
</feature>
<feature type="compositionally biased region" description="Low complexity" evidence="1">
    <location>
        <begin position="209"/>
        <end position="223"/>
    </location>
</feature>
<evidence type="ECO:0000313" key="4">
    <source>
        <dbReference type="Proteomes" id="UP001596523"/>
    </source>
</evidence>
<proteinExistence type="predicted"/>
<feature type="compositionally biased region" description="Low complexity" evidence="1">
    <location>
        <begin position="12"/>
        <end position="23"/>
    </location>
</feature>
<comment type="caution">
    <text evidence="3">The sequence shown here is derived from an EMBL/GenBank/DDBJ whole genome shotgun (WGS) entry which is preliminary data.</text>
</comment>
<evidence type="ECO:0000256" key="2">
    <source>
        <dbReference type="SAM" id="Phobius"/>
    </source>
</evidence>
<evidence type="ECO:0000256" key="1">
    <source>
        <dbReference type="SAM" id="MobiDB-lite"/>
    </source>
</evidence>
<gene>
    <name evidence="3" type="ORF">ACFQVC_07120</name>
</gene>
<feature type="compositionally biased region" description="Basic and acidic residues" evidence="1">
    <location>
        <begin position="24"/>
        <end position="38"/>
    </location>
</feature>
<keyword evidence="2" id="KW-1133">Transmembrane helix</keyword>
<dbReference type="EMBL" id="JBHTCF010000002">
    <property type="protein sequence ID" value="MFC7303985.1"/>
    <property type="molecule type" value="Genomic_DNA"/>
</dbReference>
<dbReference type="Proteomes" id="UP001596523">
    <property type="component" value="Unassembled WGS sequence"/>
</dbReference>
<dbReference type="RefSeq" id="WP_381827724.1">
    <property type="nucleotide sequence ID" value="NZ_JBHTCF010000002.1"/>
</dbReference>
<keyword evidence="4" id="KW-1185">Reference proteome</keyword>
<keyword evidence="2" id="KW-0472">Membrane</keyword>
<feature type="compositionally biased region" description="Low complexity" evidence="1">
    <location>
        <begin position="232"/>
        <end position="247"/>
    </location>
</feature>
<feature type="region of interest" description="Disordered" evidence="1">
    <location>
        <begin position="12"/>
        <end position="73"/>
    </location>
</feature>
<sequence length="283" mass="28178">MAGLLAAALATAAPGGAGQAAADSPHDGGAHGSDHDAGPDALHGSGHGSGHDAGPDGLHGSGHDGGEGAEPGRVGAVDDAFAVTVRRVPSEQSAGTGGSKGVSYEVTVRNRTDRAYPDAEIVQMLPSEAKPSDSQPLAHVEQDWMMWGASLDGYGRTTVRSTLAAADASERGGAGEEFRWDPVVCVRADQDAGFSGCGGVAREADRSAAEQGAAGPAANRGGASSDGKPVTGDAGSKAAPAAASAESDGPRQALMALVALGGGLLVTLWWRIRRSKRRTGDVG</sequence>
<name>A0ABW2JER4_9ACTN</name>
<organism evidence="3 4">
    <name type="scientific">Streptomyces monticola</name>
    <dbReference type="NCBI Taxonomy" id="2666263"/>
    <lineage>
        <taxon>Bacteria</taxon>
        <taxon>Bacillati</taxon>
        <taxon>Actinomycetota</taxon>
        <taxon>Actinomycetes</taxon>
        <taxon>Kitasatosporales</taxon>
        <taxon>Streptomycetaceae</taxon>
        <taxon>Streptomyces</taxon>
    </lineage>
</organism>
<keyword evidence="2" id="KW-0812">Transmembrane</keyword>
<evidence type="ECO:0008006" key="5">
    <source>
        <dbReference type="Google" id="ProtNLM"/>
    </source>
</evidence>
<accession>A0ABW2JER4</accession>
<reference evidence="4" key="1">
    <citation type="journal article" date="2019" name="Int. J. Syst. Evol. Microbiol.">
        <title>The Global Catalogue of Microorganisms (GCM) 10K type strain sequencing project: providing services to taxonomists for standard genome sequencing and annotation.</title>
        <authorList>
            <consortium name="The Broad Institute Genomics Platform"/>
            <consortium name="The Broad Institute Genome Sequencing Center for Infectious Disease"/>
            <person name="Wu L."/>
            <person name="Ma J."/>
        </authorList>
    </citation>
    <scope>NUCLEOTIDE SEQUENCE [LARGE SCALE GENOMIC DNA]</scope>
    <source>
        <strain evidence="4">SYNS20</strain>
    </source>
</reference>
<protein>
    <recommendedName>
        <fullName evidence="5">DUF11 domain-containing protein</fullName>
    </recommendedName>
</protein>
<feature type="region of interest" description="Disordered" evidence="1">
    <location>
        <begin position="207"/>
        <end position="248"/>
    </location>
</feature>